<feature type="signal peptide" evidence="1">
    <location>
        <begin position="1"/>
        <end position="26"/>
    </location>
</feature>
<protein>
    <recommendedName>
        <fullName evidence="2">Caspase family p20 domain-containing protein</fullName>
    </recommendedName>
</protein>
<dbReference type="RefSeq" id="WP_222259676.1">
    <property type="nucleotide sequence ID" value="NZ_JAAXEB010000003.1"/>
</dbReference>
<evidence type="ECO:0000313" key="4">
    <source>
        <dbReference type="Proteomes" id="UP000825699"/>
    </source>
</evidence>
<dbReference type="SUPFAM" id="SSF52129">
    <property type="entry name" value="Caspase-like"/>
    <property type="match status" value="1"/>
</dbReference>
<comment type="caution">
    <text evidence="3">The sequence shown here is derived from an EMBL/GenBank/DDBJ whole genome shotgun (WGS) entry which is preliminary data.</text>
</comment>
<evidence type="ECO:0000313" key="3">
    <source>
        <dbReference type="EMBL" id="MBY5627977.1"/>
    </source>
</evidence>
<sequence>MTWFRALFSCIAAIATLLVLTVSTHAAVEKRVALVIGNSAYEGGGALVNPANDADDISIVLRSLGFEVTKAVDVTGDGFAEAVDGFSRSLNGADVALFYYSGHGIQVEGINYLLPVDFHGTNEISVKRHSIDLNDVIKQMEAAAKVNLVFLDACRNNPFAANFVTRTKSVLSRGLANQPSGANTMIVYATAPGTTASDGNGRNSPFTAAILENIETPGIEIEIMMKRVTRSVSEKTHRVQSPERLSKLSLEFYFKPADQESEPKSVSQPAADTSAIEDWRIVENTNDKVMIEAFLKKYSSDPLFTLLAKRKLATLNEIKAPEITSFAPQKESKPAIGGVSDSPPIPLNPWIEEWNGINALTDKNVFEAFKTKHAGDPEAVSRADLRLKELSQQQVASLPQEKMQSLLGETNASVDVSEVQAELKRLGCYADTVDGKWGSGSNASLASFNKYANASLDGEDLSPSLLDALKSKQGSVCPSTCESGMTLKDGDCVKIVCIGGTELRNSACVAKKVVARTNHSVEKKKSLVCDIIAAQKMCEEK</sequence>
<dbReference type="Gene3D" id="3.40.50.1460">
    <property type="match status" value="1"/>
</dbReference>
<feature type="domain" description="Caspase family p20" evidence="2">
    <location>
        <begin position="29"/>
        <end position="158"/>
    </location>
</feature>
<dbReference type="PANTHER" id="PTHR22576:SF37">
    <property type="entry name" value="MUCOSA-ASSOCIATED LYMPHOID TISSUE LYMPHOMA TRANSLOCATION PROTEIN 1"/>
    <property type="match status" value="1"/>
</dbReference>
<dbReference type="Pfam" id="PF00656">
    <property type="entry name" value="Peptidase_C14"/>
    <property type="match status" value="1"/>
</dbReference>
<dbReference type="InterPro" id="IPR001309">
    <property type="entry name" value="Pept_C14_p20"/>
</dbReference>
<dbReference type="GO" id="GO:0006508">
    <property type="term" value="P:proteolysis"/>
    <property type="evidence" value="ECO:0007669"/>
    <property type="project" value="InterPro"/>
</dbReference>
<dbReference type="AlphaFoldDB" id="A0AAJ1A5Y2"/>
<dbReference type="InterPro" id="IPR029030">
    <property type="entry name" value="Caspase-like_dom_sf"/>
</dbReference>
<organism evidence="3 4">
    <name type="scientific">Rhizobium leguminosarum</name>
    <dbReference type="NCBI Taxonomy" id="384"/>
    <lineage>
        <taxon>Bacteria</taxon>
        <taxon>Pseudomonadati</taxon>
        <taxon>Pseudomonadota</taxon>
        <taxon>Alphaproteobacteria</taxon>
        <taxon>Hyphomicrobiales</taxon>
        <taxon>Rhizobiaceae</taxon>
        <taxon>Rhizobium/Agrobacterium group</taxon>
        <taxon>Rhizobium</taxon>
    </lineage>
</organism>
<dbReference type="PANTHER" id="PTHR22576">
    <property type="entry name" value="MUCOSA ASSOCIATED LYMPHOID TISSUE LYMPHOMA TRANSLOCATION PROTEIN 1/PARACASPASE"/>
    <property type="match status" value="1"/>
</dbReference>
<dbReference type="GO" id="GO:0004197">
    <property type="term" value="F:cysteine-type endopeptidase activity"/>
    <property type="evidence" value="ECO:0007669"/>
    <property type="project" value="InterPro"/>
</dbReference>
<proteinExistence type="predicted"/>
<evidence type="ECO:0000256" key="1">
    <source>
        <dbReference type="SAM" id="SignalP"/>
    </source>
</evidence>
<accession>A0AAJ1A5Y2</accession>
<dbReference type="PROSITE" id="PS50208">
    <property type="entry name" value="CASPASE_P20"/>
    <property type="match status" value="1"/>
</dbReference>
<dbReference type="EMBL" id="JAAXEP010000003">
    <property type="protein sequence ID" value="MBY5627977.1"/>
    <property type="molecule type" value="Genomic_DNA"/>
</dbReference>
<reference evidence="3" key="1">
    <citation type="submission" date="2020-04" db="EMBL/GenBank/DDBJ databases">
        <title>Global-level population genomics supports evidence of horizontal gene transfer on evolution of Rhizobia in Lentils.</title>
        <authorList>
            <person name="Gai Y."/>
            <person name="Cook D."/>
            <person name="Riely B."/>
        </authorList>
    </citation>
    <scope>NUCLEOTIDE SEQUENCE</scope>
    <source>
        <strain evidence="3">Derici101B</strain>
    </source>
</reference>
<gene>
    <name evidence="3" type="ORF">HFO42_07585</name>
</gene>
<evidence type="ECO:0000259" key="2">
    <source>
        <dbReference type="PROSITE" id="PS50208"/>
    </source>
</evidence>
<keyword evidence="1" id="KW-0732">Signal</keyword>
<dbReference type="InterPro" id="IPR011600">
    <property type="entry name" value="Pept_C14_caspase"/>
</dbReference>
<dbReference type="Proteomes" id="UP000825699">
    <property type="component" value="Unassembled WGS sequence"/>
</dbReference>
<dbReference type="InterPro" id="IPR052039">
    <property type="entry name" value="Caspase-related_regulators"/>
</dbReference>
<feature type="chain" id="PRO_5042466778" description="Caspase family p20 domain-containing protein" evidence="1">
    <location>
        <begin position="27"/>
        <end position="541"/>
    </location>
</feature>
<name>A0AAJ1A5Y2_RHILE</name>